<dbReference type="Gene3D" id="3.40.50.620">
    <property type="entry name" value="HUPs"/>
    <property type="match status" value="1"/>
</dbReference>
<dbReference type="Pfam" id="PF01747">
    <property type="entry name" value="ATP-sulfurylase"/>
    <property type="match status" value="1"/>
</dbReference>
<dbReference type="PANTHER" id="PTHR43509">
    <property type="match status" value="1"/>
</dbReference>
<feature type="domain" description="ATP-sulfurylase PUA-like" evidence="10">
    <location>
        <begin position="2"/>
        <end position="158"/>
    </location>
</feature>
<dbReference type="InterPro" id="IPR020792">
    <property type="entry name" value="SO4_adenylyltransferase_pro"/>
</dbReference>
<dbReference type="EMBL" id="MFEI01000014">
    <property type="protein sequence ID" value="OGE80965.1"/>
    <property type="molecule type" value="Genomic_DNA"/>
</dbReference>
<evidence type="ECO:0000256" key="7">
    <source>
        <dbReference type="ARBA" id="ARBA00049370"/>
    </source>
</evidence>
<name>A0A1F5NTF8_9BACT</name>
<evidence type="ECO:0000256" key="4">
    <source>
        <dbReference type="ARBA" id="ARBA00022741"/>
    </source>
</evidence>
<dbReference type="InterPro" id="IPR002650">
    <property type="entry name" value="Sulphate_adenylyltransferase"/>
</dbReference>
<dbReference type="InterPro" id="IPR015947">
    <property type="entry name" value="PUA-like_sf"/>
</dbReference>
<evidence type="ECO:0000256" key="6">
    <source>
        <dbReference type="ARBA" id="ARBA00037980"/>
    </source>
</evidence>
<keyword evidence="5 8" id="KW-0067">ATP-binding</keyword>
<dbReference type="AlphaFoldDB" id="A0A1F5NTF8"/>
<dbReference type="Pfam" id="PF14306">
    <property type="entry name" value="PUA_2"/>
    <property type="match status" value="1"/>
</dbReference>
<sequence length="381" mass="43225">MIAPHGGKLINRVASLLDRKKLLGEAKTMPRLVLDNEILKDFHNLAYGTYSPLTGFVTQKDFESVVRETKLASGLAWSIPITLDVTAKQAKGLKIGKKIALTDEKDTVQGILNLEEKYSFSKEEYMDKVFTVRNLDHPGVQMVHKMKPVLLGGPITLLYDDKPWFADYYMTPQETRERFQALKLSTVAGFQTRNAPHRGHEHIQKAALSEVDGVFIHPVIGEKKPGDFKDEVIIAAYQALIKNYYPKTRTVFSVWPVKMKYAGPREAVMHAIVRKNHGCTHHIVGRDHAGIGGYYGLYASQEIFDEVEDTGVHILRYNEVAYCYACEKTVFQKDCPHGQDKHYKISGTKLREFISLKKMPPQELCRPEVAEVLLSYDQPFV</sequence>
<evidence type="ECO:0000256" key="8">
    <source>
        <dbReference type="HAMAP-Rule" id="MF_00066"/>
    </source>
</evidence>
<keyword evidence="3 8" id="KW-0548">Nucleotidyltransferase</keyword>
<dbReference type="HAMAP" id="MF_00066">
    <property type="entry name" value="Sulf_adenylyltr"/>
    <property type="match status" value="1"/>
</dbReference>
<evidence type="ECO:0000313" key="11">
    <source>
        <dbReference type="EMBL" id="OGE80965.1"/>
    </source>
</evidence>
<dbReference type="GO" id="GO:0070814">
    <property type="term" value="P:hydrogen sulfide biosynthetic process"/>
    <property type="evidence" value="ECO:0007669"/>
    <property type="project" value="UniProtKB-UniRule"/>
</dbReference>
<comment type="pathway">
    <text evidence="1 8">Sulfur metabolism; hydrogen sulfide biosynthesis; sulfite from sulfate: step 1/3.</text>
</comment>
<feature type="domain" description="Sulphate adenylyltransferase catalytic" evidence="9">
    <location>
        <begin position="167"/>
        <end position="375"/>
    </location>
</feature>
<dbReference type="EC" id="2.7.7.4" evidence="8"/>
<dbReference type="SUPFAM" id="SSF52374">
    <property type="entry name" value="Nucleotidylyl transferase"/>
    <property type="match status" value="1"/>
</dbReference>
<dbReference type="Gene3D" id="3.10.400.10">
    <property type="entry name" value="Sulfate adenylyltransferase"/>
    <property type="match status" value="1"/>
</dbReference>
<evidence type="ECO:0000256" key="1">
    <source>
        <dbReference type="ARBA" id="ARBA00005048"/>
    </source>
</evidence>
<dbReference type="InterPro" id="IPR024951">
    <property type="entry name" value="Sulfurylase_cat_dom"/>
</dbReference>
<dbReference type="STRING" id="1817822.A2826_02465"/>
<dbReference type="SUPFAM" id="SSF88697">
    <property type="entry name" value="PUA domain-like"/>
    <property type="match status" value="1"/>
</dbReference>
<protein>
    <recommendedName>
        <fullName evidence="8">Sulfate adenylyltransferase</fullName>
        <ecNumber evidence="8">2.7.7.4</ecNumber>
    </recommendedName>
    <alternativeName>
        <fullName evidence="8">ATP-sulfurylase</fullName>
    </alternativeName>
    <alternativeName>
        <fullName evidence="8">Sulfate adenylate transferase</fullName>
        <shortName evidence="8">SAT</shortName>
    </alternativeName>
</protein>
<dbReference type="NCBIfam" id="NF003166">
    <property type="entry name" value="PRK04149.1"/>
    <property type="match status" value="1"/>
</dbReference>
<gene>
    <name evidence="8" type="primary">sat</name>
    <name evidence="11" type="ORF">A2826_02465</name>
</gene>
<dbReference type="UniPathway" id="UPA00140">
    <property type="reaction ID" value="UER00204"/>
</dbReference>
<evidence type="ECO:0000256" key="5">
    <source>
        <dbReference type="ARBA" id="ARBA00022840"/>
    </source>
</evidence>
<dbReference type="Proteomes" id="UP000177912">
    <property type="component" value="Unassembled WGS sequence"/>
</dbReference>
<evidence type="ECO:0000256" key="2">
    <source>
        <dbReference type="ARBA" id="ARBA00022679"/>
    </source>
</evidence>
<keyword evidence="4 8" id="KW-0547">Nucleotide-binding</keyword>
<keyword evidence="2 8" id="KW-0808">Transferase</keyword>
<dbReference type="CDD" id="cd00517">
    <property type="entry name" value="ATPS"/>
    <property type="match status" value="1"/>
</dbReference>
<comment type="similarity">
    <text evidence="6 8">Belongs to the sulfate adenylyltransferase family.</text>
</comment>
<evidence type="ECO:0000313" key="12">
    <source>
        <dbReference type="Proteomes" id="UP000177912"/>
    </source>
</evidence>
<dbReference type="NCBIfam" id="TIGR00339">
    <property type="entry name" value="sopT"/>
    <property type="match status" value="1"/>
</dbReference>
<organism evidence="11 12">
    <name type="scientific">Candidatus Doudnabacteria bacterium RIFCSPHIGHO2_01_FULL_43_23</name>
    <dbReference type="NCBI Taxonomy" id="1817822"/>
    <lineage>
        <taxon>Bacteria</taxon>
        <taxon>Candidatus Doudnaibacteriota</taxon>
    </lineage>
</organism>
<evidence type="ECO:0000256" key="3">
    <source>
        <dbReference type="ARBA" id="ARBA00022695"/>
    </source>
</evidence>
<reference evidence="11 12" key="1">
    <citation type="journal article" date="2016" name="Nat. Commun.">
        <title>Thousands of microbial genomes shed light on interconnected biogeochemical processes in an aquifer system.</title>
        <authorList>
            <person name="Anantharaman K."/>
            <person name="Brown C.T."/>
            <person name="Hug L.A."/>
            <person name="Sharon I."/>
            <person name="Castelle C.J."/>
            <person name="Probst A.J."/>
            <person name="Thomas B.C."/>
            <person name="Singh A."/>
            <person name="Wilkins M.J."/>
            <person name="Karaoz U."/>
            <person name="Brodie E.L."/>
            <person name="Williams K.H."/>
            <person name="Hubbard S.S."/>
            <person name="Banfield J.F."/>
        </authorList>
    </citation>
    <scope>NUCLEOTIDE SEQUENCE [LARGE SCALE GENOMIC DNA]</scope>
</reference>
<comment type="caution">
    <text evidence="11">The sequence shown here is derived from an EMBL/GenBank/DDBJ whole genome shotgun (WGS) entry which is preliminary data.</text>
</comment>
<dbReference type="GO" id="GO:0004781">
    <property type="term" value="F:sulfate adenylyltransferase (ATP) activity"/>
    <property type="evidence" value="ECO:0007669"/>
    <property type="project" value="UniProtKB-UniRule"/>
</dbReference>
<evidence type="ECO:0000259" key="10">
    <source>
        <dbReference type="Pfam" id="PF14306"/>
    </source>
</evidence>
<dbReference type="PANTHER" id="PTHR43509:SF1">
    <property type="entry name" value="SULFATE ADENYLYLTRANSFERASE"/>
    <property type="match status" value="1"/>
</dbReference>
<comment type="catalytic activity">
    <reaction evidence="7 8">
        <text>sulfate + ATP + H(+) = adenosine 5'-phosphosulfate + diphosphate</text>
        <dbReference type="Rhea" id="RHEA:18133"/>
        <dbReference type="ChEBI" id="CHEBI:15378"/>
        <dbReference type="ChEBI" id="CHEBI:16189"/>
        <dbReference type="ChEBI" id="CHEBI:30616"/>
        <dbReference type="ChEBI" id="CHEBI:33019"/>
        <dbReference type="ChEBI" id="CHEBI:58243"/>
        <dbReference type="EC" id="2.7.7.4"/>
    </reaction>
</comment>
<proteinExistence type="inferred from homology"/>
<dbReference type="GO" id="GO:0005524">
    <property type="term" value="F:ATP binding"/>
    <property type="evidence" value="ECO:0007669"/>
    <property type="project" value="UniProtKB-KW"/>
</dbReference>
<dbReference type="GO" id="GO:0000103">
    <property type="term" value="P:sulfate assimilation"/>
    <property type="evidence" value="ECO:0007669"/>
    <property type="project" value="UniProtKB-UniRule"/>
</dbReference>
<accession>A0A1F5NTF8</accession>
<dbReference type="InterPro" id="IPR014729">
    <property type="entry name" value="Rossmann-like_a/b/a_fold"/>
</dbReference>
<dbReference type="InterPro" id="IPR025980">
    <property type="entry name" value="ATP-Sase_PUA-like_dom"/>
</dbReference>
<evidence type="ECO:0000259" key="9">
    <source>
        <dbReference type="Pfam" id="PF01747"/>
    </source>
</evidence>